<evidence type="ECO:0000313" key="3">
    <source>
        <dbReference type="Proteomes" id="UP000603200"/>
    </source>
</evidence>
<evidence type="ECO:0000313" key="2">
    <source>
        <dbReference type="EMBL" id="GIE22792.1"/>
    </source>
</evidence>
<feature type="transmembrane region" description="Helical" evidence="1">
    <location>
        <begin position="40"/>
        <end position="61"/>
    </location>
</feature>
<evidence type="ECO:0000256" key="1">
    <source>
        <dbReference type="SAM" id="Phobius"/>
    </source>
</evidence>
<keyword evidence="1" id="KW-0812">Transmembrane</keyword>
<dbReference type="EMBL" id="BOMN01000086">
    <property type="protein sequence ID" value="GIE22792.1"/>
    <property type="molecule type" value="Genomic_DNA"/>
</dbReference>
<gene>
    <name evidence="2" type="ORF">Ahu01nite_058940</name>
</gene>
<sequence length="353" mass="36410">MSDHDIRLLQRLASSPSEHSRVDIGRAVSEGRRRVRRRRLAAGAVAAVLVAAVPVSAAVWARPTTHSTPVSQAQGCAPGVKLPVPAGSKKSFVVAGDRSGRYLAGEIDGRAALWHDGALEVVAEADGPSRFTAVNASGLAVGAGWAYSAGTFTKLASPTAALANAVSDNGTIVGARERNNKVVPVIWDSTGAAVRDLPTRNGESGQAVWVSDEGVVLGLVRGAYYRWGPSAGYTNEINLDGEKNLILHAGVTNGQMIAGNVNVAGKEVGIRAFVLSDAERLPDAVREPTAINSRNWIAGLDPETGALTLLAGDDLVAVPSGDHAAVTAVAADGTTLGGYDGEAATTWRCQITG</sequence>
<proteinExistence type="predicted"/>
<protein>
    <recommendedName>
        <fullName evidence="4">HAF family extracellular repeat protein</fullName>
    </recommendedName>
</protein>
<evidence type="ECO:0008006" key="4">
    <source>
        <dbReference type="Google" id="ProtNLM"/>
    </source>
</evidence>
<accession>A0ABQ3ZX79</accession>
<organism evidence="2 3">
    <name type="scientific">Winogradskya humida</name>
    <dbReference type="NCBI Taxonomy" id="113566"/>
    <lineage>
        <taxon>Bacteria</taxon>
        <taxon>Bacillati</taxon>
        <taxon>Actinomycetota</taxon>
        <taxon>Actinomycetes</taxon>
        <taxon>Micromonosporales</taxon>
        <taxon>Micromonosporaceae</taxon>
        <taxon>Winogradskya</taxon>
    </lineage>
</organism>
<dbReference type="RefSeq" id="WP_203839867.1">
    <property type="nucleotide sequence ID" value="NZ_BAAATV010000011.1"/>
</dbReference>
<reference evidence="2 3" key="1">
    <citation type="submission" date="2021-01" db="EMBL/GenBank/DDBJ databases">
        <title>Whole genome shotgun sequence of Actinoplanes humidus NBRC 14915.</title>
        <authorList>
            <person name="Komaki H."/>
            <person name="Tamura T."/>
        </authorList>
    </citation>
    <scope>NUCLEOTIDE SEQUENCE [LARGE SCALE GENOMIC DNA]</scope>
    <source>
        <strain evidence="2 3">NBRC 14915</strain>
    </source>
</reference>
<keyword evidence="1" id="KW-1133">Transmembrane helix</keyword>
<name>A0ABQ3ZX79_9ACTN</name>
<dbReference type="Proteomes" id="UP000603200">
    <property type="component" value="Unassembled WGS sequence"/>
</dbReference>
<keyword evidence="3" id="KW-1185">Reference proteome</keyword>
<keyword evidence="1" id="KW-0472">Membrane</keyword>
<comment type="caution">
    <text evidence="2">The sequence shown here is derived from an EMBL/GenBank/DDBJ whole genome shotgun (WGS) entry which is preliminary data.</text>
</comment>